<name>A0AC35G030_9BILA</name>
<sequence length="674" mass="76060">MEGPRRHPGYSDKRYTTFIDESHGCIGERKNCSRLNILLYGKDINEDKPAKQTKGLTFVKDAEDNGYADSKGGTSPIVDFPQQSEGDVNVKVAFDSCKAGNQKIVDFPQQKQGQIFKDKQGDGKISIEYAFIGSLFGDNDELRLGPSQPSVVEPTQQDDELDDDKEEDKILNDERDVNQEKEPEGIKHARELVSHAEALYESLSSSIKTANERLKSLNNQRAGVPDVFIEDLRTTLVDRVKLVYGTIETREMAIKDLEEKDEEQQITIVELQQELVEAHNAQKMGLSDHIKNQLNNLGFKDVQEIIYKYIFLQDRVQVLERTRKGSTLSRASSKVSLQAGCQQSMMMNQTLPGQLTSLLSNGVNVVPQSRVTLPMPEKFTGKTRSELERFFKLYEASTASRGWGDSERALYLGSYLPKLQVYHDNLSKRGADYTEMKKELLAALGSDGAISTFYLRTELDRIKKAPNKLYKSVFEEIELRVAQAFGNDVEARENELKKILLRLTEEDSDQIFKTIVLTNVAASYYQLKELVLGLESSQVLKHKPEKAEVKPSNSFRKPFFPNRQDNHASGGGYQYRSANHTNAGAEVKPQPRSYPQPNTNYQQNGPGSNRYPFTKHCYNCNKDGHLARDCTENKTVNTNVVDIEDMMLNVSGIMEINNVSEDTVGREPMFGKQA</sequence>
<evidence type="ECO:0000313" key="1">
    <source>
        <dbReference type="Proteomes" id="UP000887580"/>
    </source>
</evidence>
<organism evidence="1 2">
    <name type="scientific">Panagrolaimus sp. PS1159</name>
    <dbReference type="NCBI Taxonomy" id="55785"/>
    <lineage>
        <taxon>Eukaryota</taxon>
        <taxon>Metazoa</taxon>
        <taxon>Ecdysozoa</taxon>
        <taxon>Nematoda</taxon>
        <taxon>Chromadorea</taxon>
        <taxon>Rhabditida</taxon>
        <taxon>Tylenchina</taxon>
        <taxon>Panagrolaimomorpha</taxon>
        <taxon>Panagrolaimoidea</taxon>
        <taxon>Panagrolaimidae</taxon>
        <taxon>Panagrolaimus</taxon>
    </lineage>
</organism>
<proteinExistence type="predicted"/>
<evidence type="ECO:0000313" key="2">
    <source>
        <dbReference type="WBParaSite" id="PS1159_v2.g22741.t1"/>
    </source>
</evidence>
<protein>
    <submittedName>
        <fullName evidence="2">CCHC-type domain-containing protein</fullName>
    </submittedName>
</protein>
<reference evidence="2" key="1">
    <citation type="submission" date="2022-11" db="UniProtKB">
        <authorList>
            <consortium name="WormBaseParasite"/>
        </authorList>
    </citation>
    <scope>IDENTIFICATION</scope>
</reference>
<dbReference type="Proteomes" id="UP000887580">
    <property type="component" value="Unplaced"/>
</dbReference>
<accession>A0AC35G030</accession>
<dbReference type="WBParaSite" id="PS1159_v2.g22741.t1">
    <property type="protein sequence ID" value="PS1159_v2.g22741.t1"/>
    <property type="gene ID" value="PS1159_v2.g22741"/>
</dbReference>